<evidence type="ECO:0008006" key="4">
    <source>
        <dbReference type="Google" id="ProtNLM"/>
    </source>
</evidence>
<sequence>MRARICISLILTAVFAGGCTAPAVLPGGRTSAGYNAGFHHDRLRLHFQDWGSTALQTGPLDEAARTMWRRLPAATRRATLLAWSRPKWQDLPVHRLLVLRRPSRPPGPGYQWLHCPAGSYAYRRVDAREPALFEAVVPTGRQELVVALQIAADQVGGNRSVDAYLRENLPVIASSVRTGNGYVPFVAADPFALAADAFGDAQSQHGNYLLPLTVLRQAAARAEGAAELGACWQALATYHSFVGASDSARSYFFRFGTGSPGRAAEPTTLTGLPRRPAAGEVLRRAAAHRFVLFNEAHTETQHRAFVAALLPDLRRAGFTHLAVEALAEDSALEQRGFPTLASGFYTREPTMANLLRTALALGFRLVAYDAQSGNRERDQAQNLLVKTTARDPQARVVVLAGHGHISEADAAPLAMARWLQQLSGEDLLTINQTELSQRRLFIPPGAYVFQEESGAAWQPAQPSIKSDLYLYHQAEEGPQSAAKPPYPGARPVRLSVPADSLLPNLAHVVHVYAARELTQVPNPVPVSIQPVSPGALQPVMWLPHGRYRAQLRDQIGHVLWQADLRVD</sequence>
<name>A0A3B7R147_9BACT</name>
<dbReference type="PROSITE" id="PS51257">
    <property type="entry name" value="PROKAR_LIPOPROTEIN"/>
    <property type="match status" value="1"/>
</dbReference>
<dbReference type="OrthoDB" id="277629at2"/>
<feature type="signal peptide" evidence="1">
    <location>
        <begin position="1"/>
        <end position="23"/>
    </location>
</feature>
<gene>
    <name evidence="2" type="ORF">D3Y59_12055</name>
</gene>
<dbReference type="EMBL" id="CP032317">
    <property type="protein sequence ID" value="AYA37715.1"/>
    <property type="molecule type" value="Genomic_DNA"/>
</dbReference>
<keyword evidence="1" id="KW-0732">Signal</keyword>
<dbReference type="RefSeq" id="WP_119445280.1">
    <property type="nucleotide sequence ID" value="NZ_CP032317.1"/>
</dbReference>
<dbReference type="Proteomes" id="UP000262802">
    <property type="component" value="Chromosome"/>
</dbReference>
<dbReference type="KEGG" id="hyh:D3Y59_12055"/>
<evidence type="ECO:0000313" key="2">
    <source>
        <dbReference type="EMBL" id="AYA37715.1"/>
    </source>
</evidence>
<evidence type="ECO:0000313" key="3">
    <source>
        <dbReference type="Proteomes" id="UP000262802"/>
    </source>
</evidence>
<evidence type="ECO:0000256" key="1">
    <source>
        <dbReference type="SAM" id="SignalP"/>
    </source>
</evidence>
<organism evidence="2 3">
    <name type="scientific">Hymenobacter oligotrophus</name>
    <dbReference type="NCBI Taxonomy" id="2319843"/>
    <lineage>
        <taxon>Bacteria</taxon>
        <taxon>Pseudomonadati</taxon>
        <taxon>Bacteroidota</taxon>
        <taxon>Cytophagia</taxon>
        <taxon>Cytophagales</taxon>
        <taxon>Hymenobacteraceae</taxon>
        <taxon>Hymenobacter</taxon>
    </lineage>
</organism>
<proteinExistence type="predicted"/>
<protein>
    <recommendedName>
        <fullName evidence="4">Erythromycin esterase family protein</fullName>
    </recommendedName>
</protein>
<reference evidence="2 3" key="1">
    <citation type="submission" date="2018-09" db="EMBL/GenBank/DDBJ databases">
        <title>Hymenobacter medium sp. nov., isolated from R2A medium.</title>
        <authorList>
            <person name="Yingchao G."/>
        </authorList>
    </citation>
    <scope>NUCLEOTIDE SEQUENCE [LARGE SCALE GENOMIC DNA]</scope>
    <source>
        <strain evidence="3">sh-6</strain>
    </source>
</reference>
<dbReference type="AlphaFoldDB" id="A0A3B7R147"/>
<keyword evidence="3" id="KW-1185">Reference proteome</keyword>
<accession>A0A3B7R147</accession>
<feature type="chain" id="PRO_5017692332" description="Erythromycin esterase family protein" evidence="1">
    <location>
        <begin position="24"/>
        <end position="567"/>
    </location>
</feature>